<evidence type="ECO:0000313" key="8">
    <source>
        <dbReference type="EMBL" id="KAB5540729.1"/>
    </source>
</evidence>
<evidence type="ECO:0000313" key="9">
    <source>
        <dbReference type="Proteomes" id="UP000326939"/>
    </source>
</evidence>
<accession>A0A5N5LDC1</accession>
<name>A0A5N5LDC1_9ROSI</name>
<dbReference type="InterPro" id="IPR020846">
    <property type="entry name" value="MFS_dom"/>
</dbReference>
<sequence>MARTESSALLEKKKEYYENCPGCKIDRLNEEQRGVPYRNLSYIWTVSLCTAVDHLACGMWADGIWNAFNELIRKSNKKKSLGNNMNSQRIIIKLPLRVSSFEELNLNLYNCTIVFPWDLTGFPFPVIVSAAYSIPYHRLRLILSCEVISWGCHAKYLSINLHNTAIFYLSALPISSLFPFIYFMIRDFHIAEIEEDIGFYAGFVGSSFMIGRALTSFFWGWLADRYGRKPIILIGTSSVVLFNALFGLSTSLWMALSMRFLLGCFNSLLGTIRAYASEVCREEYRSVALSVVSTSRGIGMIIGPAIGGFLAQPAEKFPNLFAESSIFGRFPYFLPCLVISVYAVGVLAACWWLPETLHMHDKKVSERCDSFDVLEASSEESDEKEYVTEVKERKISKNANLLRNWPLMSVIIVYCVFSLQEIAYAETFSLWAVSDKKYGGLSFSSQDVGEVLAISARIIEQRQNRIWSSTVPAFTVSTNRENTRTYNGDTHFSGSINTTASKLSLYSYALRNNPAFSNKLCIHLTEYSICDSCHWIIHIAEQRSGKFQPQSQRAAANGISMTAMSVFKAFGPVGGGTLFSWAQKRQVSAFLPGAYVHLSSSSDEMVFFVLNLVQFIGLLLTFKPFLAQPHE</sequence>
<protein>
    <recommendedName>
        <fullName evidence="7">Major facilitator superfamily (MFS) profile domain-containing protein</fullName>
    </recommendedName>
</protein>
<dbReference type="Gene3D" id="1.20.1250.20">
    <property type="entry name" value="MFS general substrate transporter like domains"/>
    <property type="match status" value="1"/>
</dbReference>
<keyword evidence="4 6" id="KW-1133">Transmembrane helix</keyword>
<dbReference type="AlphaFoldDB" id="A0A5N5LDC1"/>
<feature type="transmembrane region" description="Helical" evidence="6">
    <location>
        <begin position="165"/>
        <end position="185"/>
    </location>
</feature>
<dbReference type="Pfam" id="PF07690">
    <property type="entry name" value="MFS_1"/>
    <property type="match status" value="1"/>
</dbReference>
<feature type="transmembrane region" description="Helical" evidence="6">
    <location>
        <begin position="401"/>
        <end position="419"/>
    </location>
</feature>
<dbReference type="InterPro" id="IPR001958">
    <property type="entry name" value="Tet-R_TetA/multi-R_MdtG-like"/>
</dbReference>
<evidence type="ECO:0000259" key="7">
    <source>
        <dbReference type="PROSITE" id="PS50850"/>
    </source>
</evidence>
<dbReference type="Proteomes" id="UP000326939">
    <property type="component" value="Chromosome 9"/>
</dbReference>
<evidence type="ECO:0000256" key="6">
    <source>
        <dbReference type="SAM" id="Phobius"/>
    </source>
</evidence>
<dbReference type="PROSITE" id="PS50850">
    <property type="entry name" value="MFS"/>
    <property type="match status" value="1"/>
</dbReference>
<gene>
    <name evidence="8" type="ORF">DKX38_013703</name>
</gene>
<evidence type="ECO:0000256" key="5">
    <source>
        <dbReference type="ARBA" id="ARBA00023136"/>
    </source>
</evidence>
<feature type="domain" description="Major facilitator superfamily (MFS) profile" evidence="7">
    <location>
        <begin position="159"/>
        <end position="629"/>
    </location>
</feature>
<evidence type="ECO:0000256" key="4">
    <source>
        <dbReference type="ARBA" id="ARBA00022989"/>
    </source>
</evidence>
<dbReference type="EMBL" id="VDCV01000009">
    <property type="protein sequence ID" value="KAB5540729.1"/>
    <property type="molecule type" value="Genomic_DNA"/>
</dbReference>
<evidence type="ECO:0000256" key="2">
    <source>
        <dbReference type="ARBA" id="ARBA00022448"/>
    </source>
</evidence>
<comment type="subcellular location">
    <subcellularLocation>
        <location evidence="1">Membrane</location>
        <topology evidence="1">Multi-pass membrane protein</topology>
    </subcellularLocation>
</comment>
<comment type="caution">
    <text evidence="8">The sequence shown here is derived from an EMBL/GenBank/DDBJ whole genome shotgun (WGS) entry which is preliminary data.</text>
</comment>
<feature type="transmembrane region" description="Helical" evidence="6">
    <location>
        <begin position="231"/>
        <end position="254"/>
    </location>
</feature>
<dbReference type="PANTHER" id="PTHR23504:SF105">
    <property type="entry name" value="PROTEIN ZINC INDUCED FACILITATOR 1-LIKE"/>
    <property type="match status" value="1"/>
</dbReference>
<dbReference type="PRINTS" id="PR01035">
    <property type="entry name" value="TCRTETA"/>
</dbReference>
<keyword evidence="5 6" id="KW-0472">Membrane</keyword>
<dbReference type="SUPFAM" id="SSF103473">
    <property type="entry name" value="MFS general substrate transporter"/>
    <property type="match status" value="1"/>
</dbReference>
<dbReference type="CDD" id="cd17330">
    <property type="entry name" value="MFS_SLC46_TetA_like"/>
    <property type="match status" value="1"/>
</dbReference>
<feature type="transmembrane region" description="Helical" evidence="6">
    <location>
        <begin position="197"/>
        <end position="219"/>
    </location>
</feature>
<feature type="transmembrane region" description="Helical" evidence="6">
    <location>
        <begin position="332"/>
        <end position="353"/>
    </location>
</feature>
<dbReference type="PANTHER" id="PTHR23504">
    <property type="entry name" value="MAJOR FACILITATOR SUPERFAMILY DOMAIN-CONTAINING PROTEIN 10"/>
    <property type="match status" value="1"/>
</dbReference>
<proteinExistence type="predicted"/>
<organism evidence="8 9">
    <name type="scientific">Salix brachista</name>
    <dbReference type="NCBI Taxonomy" id="2182728"/>
    <lineage>
        <taxon>Eukaryota</taxon>
        <taxon>Viridiplantae</taxon>
        <taxon>Streptophyta</taxon>
        <taxon>Embryophyta</taxon>
        <taxon>Tracheophyta</taxon>
        <taxon>Spermatophyta</taxon>
        <taxon>Magnoliopsida</taxon>
        <taxon>eudicotyledons</taxon>
        <taxon>Gunneridae</taxon>
        <taxon>Pentapetalae</taxon>
        <taxon>rosids</taxon>
        <taxon>fabids</taxon>
        <taxon>Malpighiales</taxon>
        <taxon>Salicaceae</taxon>
        <taxon>Saliceae</taxon>
        <taxon>Salix</taxon>
    </lineage>
</organism>
<dbReference type="InterPro" id="IPR036259">
    <property type="entry name" value="MFS_trans_sf"/>
</dbReference>
<keyword evidence="3 6" id="KW-0812">Transmembrane</keyword>
<keyword evidence="2" id="KW-0813">Transport</keyword>
<feature type="transmembrane region" description="Helical" evidence="6">
    <location>
        <begin position="288"/>
        <end position="312"/>
    </location>
</feature>
<evidence type="ECO:0000256" key="1">
    <source>
        <dbReference type="ARBA" id="ARBA00004141"/>
    </source>
</evidence>
<dbReference type="InterPro" id="IPR011701">
    <property type="entry name" value="MFS"/>
</dbReference>
<dbReference type="GO" id="GO:0016020">
    <property type="term" value="C:membrane"/>
    <property type="evidence" value="ECO:0007669"/>
    <property type="project" value="UniProtKB-SubCell"/>
</dbReference>
<evidence type="ECO:0000256" key="3">
    <source>
        <dbReference type="ARBA" id="ARBA00022692"/>
    </source>
</evidence>
<reference evidence="9" key="1">
    <citation type="journal article" date="2019" name="Gigascience">
        <title>De novo genome assembly of the endangered Acer yangbiense, a plant species with extremely small populations endemic to Yunnan Province, China.</title>
        <authorList>
            <person name="Yang J."/>
            <person name="Wariss H.M."/>
            <person name="Tao L."/>
            <person name="Zhang R."/>
            <person name="Yun Q."/>
            <person name="Hollingsworth P."/>
            <person name="Dao Z."/>
            <person name="Luo G."/>
            <person name="Guo H."/>
            <person name="Ma Y."/>
            <person name="Sun W."/>
        </authorList>
    </citation>
    <scope>NUCLEOTIDE SEQUENCE [LARGE SCALE GENOMIC DNA]</scope>
    <source>
        <strain evidence="9">cv. br00</strain>
    </source>
</reference>
<keyword evidence="9" id="KW-1185">Reference proteome</keyword>
<dbReference type="GO" id="GO:0022857">
    <property type="term" value="F:transmembrane transporter activity"/>
    <property type="evidence" value="ECO:0007669"/>
    <property type="project" value="InterPro"/>
</dbReference>